<dbReference type="InterPro" id="IPR052299">
    <property type="entry name" value="CEP76"/>
</dbReference>
<feature type="domain" description="CEP76/DRC7 peptidase-like" evidence="10">
    <location>
        <begin position="365"/>
        <end position="495"/>
    </location>
</feature>
<feature type="domain" description="CEP76 N-terminal" evidence="9">
    <location>
        <begin position="10"/>
        <end position="70"/>
    </location>
</feature>
<accession>A0A8S4NFD3</accession>
<dbReference type="InterPro" id="IPR056289">
    <property type="entry name" value="CEP76_N"/>
</dbReference>
<dbReference type="GO" id="GO:0005814">
    <property type="term" value="C:centriole"/>
    <property type="evidence" value="ECO:0007669"/>
    <property type="project" value="UniProtKB-SubCell"/>
</dbReference>
<dbReference type="Pfam" id="PF24656">
    <property type="entry name" value="CEPT76_peptidase"/>
    <property type="match status" value="1"/>
</dbReference>
<evidence type="ECO:0000313" key="11">
    <source>
        <dbReference type="EMBL" id="CAH1779275.1"/>
    </source>
</evidence>
<feature type="domain" description="Centrosomal protein of 76 kDa C-terminal" evidence="8">
    <location>
        <begin position="523"/>
        <end position="660"/>
    </location>
</feature>
<comment type="caution">
    <text evidence="11">The sequence shown here is derived from an EMBL/GenBank/DDBJ whole genome shotgun (WGS) entry which is preliminary data.</text>
</comment>
<organism evidence="11 12">
    <name type="scientific">Owenia fusiformis</name>
    <name type="common">Polychaete worm</name>
    <dbReference type="NCBI Taxonomy" id="6347"/>
    <lineage>
        <taxon>Eukaryota</taxon>
        <taxon>Metazoa</taxon>
        <taxon>Spiralia</taxon>
        <taxon>Lophotrochozoa</taxon>
        <taxon>Annelida</taxon>
        <taxon>Polychaeta</taxon>
        <taxon>Sedentaria</taxon>
        <taxon>Canalipalpata</taxon>
        <taxon>Sabellida</taxon>
        <taxon>Oweniida</taxon>
        <taxon>Oweniidae</taxon>
        <taxon>Owenia</taxon>
    </lineage>
</organism>
<evidence type="ECO:0000256" key="4">
    <source>
        <dbReference type="ARBA" id="ARBA00022490"/>
    </source>
</evidence>
<evidence type="ECO:0000256" key="6">
    <source>
        <dbReference type="ARBA" id="ARBA00024729"/>
    </source>
</evidence>
<reference evidence="11" key="1">
    <citation type="submission" date="2022-03" db="EMBL/GenBank/DDBJ databases">
        <authorList>
            <person name="Martin C."/>
        </authorList>
    </citation>
    <scope>NUCLEOTIDE SEQUENCE</scope>
</reference>
<evidence type="ECO:0000259" key="9">
    <source>
        <dbReference type="Pfam" id="PF24654"/>
    </source>
</evidence>
<dbReference type="InterPro" id="IPR056290">
    <property type="entry name" value="CEPT76/DRC7_peptidase-like_dom"/>
</dbReference>
<dbReference type="OrthoDB" id="5527234at2759"/>
<dbReference type="PANTHER" id="PTHR46436:SF1">
    <property type="entry name" value="CENTROSOMAL PROTEIN OF 76 KDA"/>
    <property type="match status" value="1"/>
</dbReference>
<sequence length="663" mass="74303">MALPAEKISELKQIIHNHLSQMDIQKSIQQVLSDSLQGEAAFNQQSQFNEQDVLEMLRQQGVIDNVMQKLHIEQGQHIPGGKQAARFIDKDDHLTTSTPLKKTNIDPSRRYLYLQVLGGKAFLEHLQEPQPLPGQVSSTFTVHINFRSQRFKSKPTPCACDPNIQEGFLLEIHKDSSGDAGRMLDSTGMLSVCDPVHIVLIKTDFNGDTHLVSSHFLEWRVVLSQPQGRLGTSIELLGVGTECKVPVGLLDIKLELLPKTIEAISGQVLTAQFSMEKNKQSERERLFLVYAKQWWREFLQIRPTHSERLVKIFAQDENGINRPVCSYIKPLRAGRLLDTPREAARFVSLIGYERVPMLGGGDRAEQWSTTHAFFCRNKGDCEDHAILLCSLLLGFGLDAYVCVGTKSKAAPHAWVTTIGADGLVTFWETLTGNRYIHKAVNPDDPPLDKQHRPRYPYQTLGCVFNHTSFYANTQGTDTIGACQLDLHNQSHWKAMSADAIRSVCGMGNIPTWPTLPPLCASNLDSALLSNDLEVELRALVDQHRADQGLNTTWDDQLSYLLTPALASYETERITGISAGNEEFQQAIRIAVPEGHTFKGYPVQFVHRNARKAFAACLKSPVCEEIIDCRGDLIRLAVRVRVFTYPESACATWIMFACKYKSIL</sequence>
<dbReference type="Proteomes" id="UP000749559">
    <property type="component" value="Unassembled WGS sequence"/>
</dbReference>
<comment type="subcellular location">
    <subcellularLocation>
        <location evidence="1">Cytoplasm</location>
        <location evidence="1">Cytoskeleton</location>
        <location evidence="1">Microtubule organizing center</location>
        <location evidence="1">Centrosome</location>
        <location evidence="1">Centriole</location>
    </subcellularLocation>
</comment>
<comment type="similarity">
    <text evidence="2">Belongs to the CEP76 family.</text>
</comment>
<dbReference type="InterPro" id="IPR038765">
    <property type="entry name" value="Papain-like_cys_pep_sf"/>
</dbReference>
<dbReference type="InterPro" id="IPR056288">
    <property type="entry name" value="CEP76_C"/>
</dbReference>
<feature type="domain" description="CEP76 C2" evidence="7">
    <location>
        <begin position="104"/>
        <end position="260"/>
    </location>
</feature>
<evidence type="ECO:0000313" key="12">
    <source>
        <dbReference type="Proteomes" id="UP000749559"/>
    </source>
</evidence>
<keyword evidence="12" id="KW-1185">Reference proteome</keyword>
<dbReference type="Gene3D" id="3.10.620.30">
    <property type="match status" value="1"/>
</dbReference>
<comment type="function">
    <text evidence="6">Centrosomal protein involved in regulation of centriole duplication. Required to limit centriole duplication to once per cell cycle by preventing centriole reduplication.</text>
</comment>
<dbReference type="Pfam" id="PF15627">
    <property type="entry name" value="CEP76-C2"/>
    <property type="match status" value="1"/>
</dbReference>
<keyword evidence="5" id="KW-0206">Cytoskeleton</keyword>
<evidence type="ECO:0000256" key="3">
    <source>
        <dbReference type="ARBA" id="ARBA00015706"/>
    </source>
</evidence>
<evidence type="ECO:0000256" key="1">
    <source>
        <dbReference type="ARBA" id="ARBA00004114"/>
    </source>
</evidence>
<evidence type="ECO:0000256" key="2">
    <source>
        <dbReference type="ARBA" id="ARBA00005400"/>
    </source>
</evidence>
<evidence type="ECO:0000259" key="10">
    <source>
        <dbReference type="Pfam" id="PF24656"/>
    </source>
</evidence>
<evidence type="ECO:0000259" key="8">
    <source>
        <dbReference type="Pfam" id="PF24652"/>
    </source>
</evidence>
<keyword evidence="4" id="KW-0963">Cytoplasm</keyword>
<evidence type="ECO:0000259" key="7">
    <source>
        <dbReference type="Pfam" id="PF15627"/>
    </source>
</evidence>
<dbReference type="Pfam" id="PF24654">
    <property type="entry name" value="CEP76_N"/>
    <property type="match status" value="1"/>
</dbReference>
<dbReference type="EMBL" id="CAIIXF020000003">
    <property type="protein sequence ID" value="CAH1779275.1"/>
    <property type="molecule type" value="Genomic_DNA"/>
</dbReference>
<protein>
    <recommendedName>
        <fullName evidence="3">Centrosomal protein of 76 kDa</fullName>
    </recommendedName>
</protein>
<gene>
    <name evidence="11" type="ORF">OFUS_LOCUS6101</name>
</gene>
<dbReference type="SUPFAM" id="SSF54001">
    <property type="entry name" value="Cysteine proteinases"/>
    <property type="match status" value="1"/>
</dbReference>
<name>A0A8S4NFD3_OWEFU</name>
<dbReference type="Pfam" id="PF24652">
    <property type="entry name" value="CEP76_C"/>
    <property type="match status" value="1"/>
</dbReference>
<dbReference type="InterPro" id="IPR028926">
    <property type="entry name" value="CEP76-C2"/>
</dbReference>
<dbReference type="AlphaFoldDB" id="A0A8S4NFD3"/>
<proteinExistence type="inferred from homology"/>
<dbReference type="PANTHER" id="PTHR46436">
    <property type="entry name" value="CENTROSOMAL PROTEIN OF 76 KDA"/>
    <property type="match status" value="1"/>
</dbReference>
<evidence type="ECO:0000256" key="5">
    <source>
        <dbReference type="ARBA" id="ARBA00023212"/>
    </source>
</evidence>
<dbReference type="GO" id="GO:0046599">
    <property type="term" value="P:regulation of centriole replication"/>
    <property type="evidence" value="ECO:0007669"/>
    <property type="project" value="TreeGrafter"/>
</dbReference>